<comment type="caution">
    <text evidence="2">The sequence shown here is derived from an EMBL/GenBank/DDBJ whole genome shotgun (WGS) entry which is preliminary data.</text>
</comment>
<dbReference type="AlphaFoldDB" id="A0A7J6M2X7"/>
<feature type="compositionally biased region" description="Basic and acidic residues" evidence="1">
    <location>
        <begin position="280"/>
        <end position="289"/>
    </location>
</feature>
<dbReference type="Proteomes" id="UP000591131">
    <property type="component" value="Unassembled WGS sequence"/>
</dbReference>
<name>A0A7J6M2X7_PERCH</name>
<keyword evidence="3" id="KW-1185">Reference proteome</keyword>
<dbReference type="OrthoDB" id="10368205at2759"/>
<evidence type="ECO:0000256" key="1">
    <source>
        <dbReference type="SAM" id="MobiDB-lite"/>
    </source>
</evidence>
<protein>
    <submittedName>
        <fullName evidence="2">Uncharacterized protein</fullName>
    </submittedName>
</protein>
<evidence type="ECO:0000313" key="2">
    <source>
        <dbReference type="EMBL" id="KAF4665796.1"/>
    </source>
</evidence>
<feature type="compositionally biased region" description="Polar residues" evidence="1">
    <location>
        <begin position="233"/>
        <end position="251"/>
    </location>
</feature>
<gene>
    <name evidence="2" type="ORF">FOL47_004425</name>
</gene>
<proteinExistence type="predicted"/>
<reference evidence="2 3" key="1">
    <citation type="submission" date="2020-04" db="EMBL/GenBank/DDBJ databases">
        <title>Perkinsus chesapeaki whole genome sequence.</title>
        <authorList>
            <person name="Bogema D.R."/>
        </authorList>
    </citation>
    <scope>NUCLEOTIDE SEQUENCE [LARGE SCALE GENOMIC DNA]</scope>
    <source>
        <strain evidence="2">ATCC PRA-425</strain>
    </source>
</reference>
<feature type="region of interest" description="Disordered" evidence="1">
    <location>
        <begin position="181"/>
        <end position="308"/>
    </location>
</feature>
<sequence length="453" mass="49865">MQQRQQQQHQQLSNIDSKINTGLKSGDLILASINNGYSYTLVQVLDCHKLVDNSPQQQQEQEGVPKSEVPGIKDDEHGDDGDNTALCAHNPSSTYTLTLSYSPDKEIMKVMEEEDVEAGSVLSNTLIGDTGGVEEEEEQEKEGKYKLESKGRERFRKGDKVYALSPGTKGQQFHLAIVAATDDDNNDMPSAAAGGKGDRTSTDNTNFVSVTFSKRGTGKVEKVPRSMVFHRSSIPSTRQPPCISGNSSSSRNLKRGRDSNNEDTSSLAIENIEPASKSQKISDPKHEAAAAHSPKSAATAPPPPASSIITHRVPLLEELGLYDGDEEGNDKEKCNENDDDVMAESEWKVIERSIRILNKFGIDALVSSDKREVFPISDIIINEDGQKVNGNNAHGQAKESSSLRKWIEQVSPWPHKQESKDFDILRKLSGVETHECSSFWVVTKSEEEAKKDE</sequence>
<evidence type="ECO:0000313" key="3">
    <source>
        <dbReference type="Proteomes" id="UP000591131"/>
    </source>
</evidence>
<feature type="region of interest" description="Disordered" evidence="1">
    <location>
        <begin position="54"/>
        <end position="90"/>
    </location>
</feature>
<dbReference type="EMBL" id="JAAPAO010000251">
    <property type="protein sequence ID" value="KAF4665796.1"/>
    <property type="molecule type" value="Genomic_DNA"/>
</dbReference>
<organism evidence="2 3">
    <name type="scientific">Perkinsus chesapeaki</name>
    <name type="common">Clam parasite</name>
    <name type="synonym">Perkinsus andrewsi</name>
    <dbReference type="NCBI Taxonomy" id="330153"/>
    <lineage>
        <taxon>Eukaryota</taxon>
        <taxon>Sar</taxon>
        <taxon>Alveolata</taxon>
        <taxon>Perkinsozoa</taxon>
        <taxon>Perkinsea</taxon>
        <taxon>Perkinsida</taxon>
        <taxon>Perkinsidae</taxon>
        <taxon>Perkinsus</taxon>
    </lineage>
</organism>
<accession>A0A7J6M2X7</accession>
<feature type="compositionally biased region" description="Polar residues" evidence="1">
    <location>
        <begin position="202"/>
        <end position="214"/>
    </location>
</feature>
<feature type="compositionally biased region" description="Low complexity" evidence="1">
    <location>
        <begin position="290"/>
        <end position="299"/>
    </location>
</feature>